<dbReference type="AlphaFoldDB" id="A0A811L892"/>
<evidence type="ECO:0000313" key="4">
    <source>
        <dbReference type="Proteomes" id="UP000614601"/>
    </source>
</evidence>
<feature type="domain" description="BD-FAE-like" evidence="2">
    <location>
        <begin position="68"/>
        <end position="161"/>
    </location>
</feature>
<dbReference type="EMBL" id="CAJFCW020000005">
    <property type="protein sequence ID" value="CAG9119157.1"/>
    <property type="molecule type" value="Genomic_DNA"/>
</dbReference>
<comment type="caution">
    <text evidence="3">The sequence shown here is derived from an EMBL/GenBank/DDBJ whole genome shotgun (WGS) entry which is preliminary data.</text>
</comment>
<dbReference type="EMBL" id="CAJFDH010000005">
    <property type="protein sequence ID" value="CAD5223931.1"/>
    <property type="molecule type" value="Genomic_DNA"/>
</dbReference>
<evidence type="ECO:0000256" key="1">
    <source>
        <dbReference type="ARBA" id="ARBA00022801"/>
    </source>
</evidence>
<dbReference type="InterPro" id="IPR049492">
    <property type="entry name" value="BD-FAE-like_dom"/>
</dbReference>
<dbReference type="InterPro" id="IPR029058">
    <property type="entry name" value="AB_hydrolase_fold"/>
</dbReference>
<dbReference type="Proteomes" id="UP000783686">
    <property type="component" value="Unassembled WGS sequence"/>
</dbReference>
<dbReference type="Gene3D" id="3.40.50.1820">
    <property type="entry name" value="alpha/beta hydrolase"/>
    <property type="match status" value="1"/>
</dbReference>
<dbReference type="SUPFAM" id="SSF53474">
    <property type="entry name" value="alpha/beta-Hydrolases"/>
    <property type="match status" value="1"/>
</dbReference>
<proteinExistence type="predicted"/>
<dbReference type="GO" id="GO:0004061">
    <property type="term" value="F:arylformamidase activity"/>
    <property type="evidence" value="ECO:0007669"/>
    <property type="project" value="TreeGrafter"/>
</dbReference>
<evidence type="ECO:0000259" key="2">
    <source>
        <dbReference type="Pfam" id="PF20434"/>
    </source>
</evidence>
<accession>A0A811L892</accession>
<name>A0A811L892_9BILA</name>
<dbReference type="InterPro" id="IPR050300">
    <property type="entry name" value="GDXG_lipolytic_enzyme"/>
</dbReference>
<dbReference type="PANTHER" id="PTHR48081">
    <property type="entry name" value="AB HYDROLASE SUPERFAMILY PROTEIN C4A8.06C"/>
    <property type="match status" value="1"/>
</dbReference>
<reference evidence="3" key="1">
    <citation type="submission" date="2020-09" db="EMBL/GenBank/DDBJ databases">
        <authorList>
            <person name="Kikuchi T."/>
        </authorList>
    </citation>
    <scope>NUCLEOTIDE SEQUENCE</scope>
    <source>
        <strain evidence="3">SH1</strain>
    </source>
</reference>
<dbReference type="OrthoDB" id="433474at2759"/>
<sequence length="284" mass="32226">MAEIEYTEEDRKYSCSLYPKLQQSSESFLQSYISHQLQCMDQLLKTYEHELDVPYGDPATANDRQQFDVWYPKDGEKYRKIHIFIHGGYWQESSRKCAASVPPTFLAQGYTVITLGYTLATEISLEEVADLVRRGVKDIIHNHPTAEFSISGHSAGGHLAAKVLEVEELRIYMNAALLITPVFDIRPLVNTYIGRGIRLSEETAEKFSVKYKELAKFEGKLAILTAKHDAPGLIEQAGDAQNELIKLGKRDTVREEFDEDHFSMIGVLSNPTSTVAEWVLQFMQ</sequence>
<keyword evidence="4" id="KW-1185">Reference proteome</keyword>
<evidence type="ECO:0000313" key="3">
    <source>
        <dbReference type="EMBL" id="CAD5223931.1"/>
    </source>
</evidence>
<protein>
    <recommendedName>
        <fullName evidence="2">BD-FAE-like domain-containing protein</fullName>
    </recommendedName>
</protein>
<dbReference type="Pfam" id="PF20434">
    <property type="entry name" value="BD-FAE"/>
    <property type="match status" value="1"/>
</dbReference>
<dbReference type="PANTHER" id="PTHR48081:SF33">
    <property type="entry name" value="KYNURENINE FORMAMIDASE"/>
    <property type="match status" value="1"/>
</dbReference>
<organism evidence="3 4">
    <name type="scientific">Bursaphelenchus okinawaensis</name>
    <dbReference type="NCBI Taxonomy" id="465554"/>
    <lineage>
        <taxon>Eukaryota</taxon>
        <taxon>Metazoa</taxon>
        <taxon>Ecdysozoa</taxon>
        <taxon>Nematoda</taxon>
        <taxon>Chromadorea</taxon>
        <taxon>Rhabditida</taxon>
        <taxon>Tylenchina</taxon>
        <taxon>Tylenchomorpha</taxon>
        <taxon>Aphelenchoidea</taxon>
        <taxon>Aphelenchoididae</taxon>
        <taxon>Bursaphelenchus</taxon>
    </lineage>
</organism>
<dbReference type="Proteomes" id="UP000614601">
    <property type="component" value="Unassembled WGS sequence"/>
</dbReference>
<keyword evidence="1" id="KW-0378">Hydrolase</keyword>
<gene>
    <name evidence="3" type="ORF">BOKJ2_LOCUS10701</name>
</gene>